<protein>
    <submittedName>
        <fullName evidence="3">DUF4126 domain-containing protein</fullName>
    </submittedName>
</protein>
<evidence type="ECO:0000313" key="3">
    <source>
        <dbReference type="EMBL" id="MBE7366466.1"/>
    </source>
</evidence>
<organism evidence="3 4">
    <name type="scientific">Ramlibacter pallidus</name>
    <dbReference type="NCBI Taxonomy" id="2780087"/>
    <lineage>
        <taxon>Bacteria</taxon>
        <taxon>Pseudomonadati</taxon>
        <taxon>Pseudomonadota</taxon>
        <taxon>Betaproteobacteria</taxon>
        <taxon>Burkholderiales</taxon>
        <taxon>Comamonadaceae</taxon>
        <taxon>Ramlibacter</taxon>
    </lineage>
</organism>
<proteinExistence type="predicted"/>
<keyword evidence="1" id="KW-0472">Membrane</keyword>
<keyword evidence="1" id="KW-0812">Transmembrane</keyword>
<dbReference type="Proteomes" id="UP000806285">
    <property type="component" value="Unassembled WGS sequence"/>
</dbReference>
<evidence type="ECO:0000259" key="2">
    <source>
        <dbReference type="Pfam" id="PF13548"/>
    </source>
</evidence>
<keyword evidence="4" id="KW-1185">Reference proteome</keyword>
<gene>
    <name evidence="3" type="ORF">IM787_02685</name>
</gene>
<feature type="transmembrane region" description="Helical" evidence="1">
    <location>
        <begin position="40"/>
        <end position="67"/>
    </location>
</feature>
<evidence type="ECO:0000256" key="1">
    <source>
        <dbReference type="SAM" id="Phobius"/>
    </source>
</evidence>
<dbReference type="InterPro" id="IPR025196">
    <property type="entry name" value="DUF4126"/>
</dbReference>
<keyword evidence="1" id="KW-1133">Transmembrane helix</keyword>
<dbReference type="Pfam" id="PF13548">
    <property type="entry name" value="DUF4126"/>
    <property type="match status" value="1"/>
</dbReference>
<name>A0ABR9RYZ8_9BURK</name>
<feature type="domain" description="DUF4126" evidence="2">
    <location>
        <begin position="41"/>
        <end position="211"/>
    </location>
</feature>
<reference evidence="3 4" key="1">
    <citation type="submission" date="2020-10" db="EMBL/GenBank/DDBJ databases">
        <title>Ramlibacter sp. HM2 16S ribosomal RNA gene Genome sequencing and assembly.</title>
        <authorList>
            <person name="Kang M."/>
        </authorList>
    </citation>
    <scope>NUCLEOTIDE SEQUENCE [LARGE SCALE GENOMIC DNA]</scope>
    <source>
        <strain evidence="3 4">HM2</strain>
    </source>
</reference>
<sequence>MPATRAARACSPSWPSASPTGCRGPDVLESLGSLVDTPQLLALAAALGWASGFRLYAVVFLTGLAGWMGWMDLPPGLQVLQHPAVLGASGFMLFVEFFADKIPFVDSAWDAVHTVIRIPAGAALAAGALGADSQAMGWVAALVGGSLAATSHATKMTTRAAVNTSPEPFSNTILSLAEDGLVVFLLWLSAAHPGIFAVVLVVSIVLAVVLLVVLFKFLRKVLQAVSGFFKGRPMPRELG</sequence>
<comment type="caution">
    <text evidence="3">The sequence shown here is derived from an EMBL/GenBank/DDBJ whole genome shotgun (WGS) entry which is preliminary data.</text>
</comment>
<accession>A0ABR9RYZ8</accession>
<evidence type="ECO:0000313" key="4">
    <source>
        <dbReference type="Proteomes" id="UP000806285"/>
    </source>
</evidence>
<feature type="transmembrane region" description="Helical" evidence="1">
    <location>
        <begin position="196"/>
        <end position="218"/>
    </location>
</feature>
<feature type="transmembrane region" description="Helical" evidence="1">
    <location>
        <begin position="79"/>
        <end position="99"/>
    </location>
</feature>
<dbReference type="EMBL" id="JADDIV010000001">
    <property type="protein sequence ID" value="MBE7366466.1"/>
    <property type="molecule type" value="Genomic_DNA"/>
</dbReference>